<evidence type="ECO:0000256" key="4">
    <source>
        <dbReference type="ARBA" id="ARBA00023239"/>
    </source>
</evidence>
<evidence type="ECO:0000313" key="6">
    <source>
        <dbReference type="EMBL" id="GHH38713.1"/>
    </source>
</evidence>
<evidence type="ECO:0000256" key="3">
    <source>
        <dbReference type="ARBA" id="ARBA00011233"/>
    </source>
</evidence>
<organism evidence="6 7">
    <name type="scientific">Lentzea cavernae</name>
    <dbReference type="NCBI Taxonomy" id="2020703"/>
    <lineage>
        <taxon>Bacteria</taxon>
        <taxon>Bacillati</taxon>
        <taxon>Actinomycetota</taxon>
        <taxon>Actinomycetes</taxon>
        <taxon>Pseudonocardiales</taxon>
        <taxon>Pseudonocardiaceae</taxon>
        <taxon>Lentzea</taxon>
    </lineage>
</organism>
<keyword evidence="7" id="KW-1185">Reference proteome</keyword>
<comment type="caution">
    <text evidence="6">The sequence shown here is derived from an EMBL/GenBank/DDBJ whole genome shotgun (WGS) entry which is preliminary data.</text>
</comment>
<dbReference type="EMBL" id="BNAR01000004">
    <property type="protein sequence ID" value="GHH38713.1"/>
    <property type="molecule type" value="Genomic_DNA"/>
</dbReference>
<keyword evidence="4" id="KW-0456">Lyase</keyword>
<dbReference type="Pfam" id="PF01081">
    <property type="entry name" value="Aldolase"/>
    <property type="match status" value="1"/>
</dbReference>
<comment type="subunit">
    <text evidence="3">Homotrimer.</text>
</comment>
<dbReference type="InterPro" id="IPR000887">
    <property type="entry name" value="Aldlse_KDPG_KHG"/>
</dbReference>
<dbReference type="CDD" id="cd00452">
    <property type="entry name" value="KDPG_aldolase"/>
    <property type="match status" value="1"/>
</dbReference>
<dbReference type="RefSeq" id="WP_191298447.1">
    <property type="nucleotide sequence ID" value="NZ_BNAR01000004.1"/>
</dbReference>
<dbReference type="SUPFAM" id="SSF51569">
    <property type="entry name" value="Aldolase"/>
    <property type="match status" value="1"/>
</dbReference>
<evidence type="ECO:0000256" key="5">
    <source>
        <dbReference type="ARBA" id="ARBA00023277"/>
    </source>
</evidence>
<name>A0ABQ3MBN6_9PSEU</name>
<reference evidence="7" key="1">
    <citation type="journal article" date="2019" name="Int. J. Syst. Evol. Microbiol.">
        <title>The Global Catalogue of Microorganisms (GCM) 10K type strain sequencing project: providing services to taxonomists for standard genome sequencing and annotation.</title>
        <authorList>
            <consortium name="The Broad Institute Genomics Platform"/>
            <consortium name="The Broad Institute Genome Sequencing Center for Infectious Disease"/>
            <person name="Wu L."/>
            <person name="Ma J."/>
        </authorList>
    </citation>
    <scope>NUCLEOTIDE SEQUENCE [LARGE SCALE GENOMIC DNA]</scope>
    <source>
        <strain evidence="7">CGMCC 4.7367</strain>
    </source>
</reference>
<dbReference type="PANTHER" id="PTHR30246">
    <property type="entry name" value="2-KETO-3-DEOXY-6-PHOSPHOGLUCONATE ALDOLASE"/>
    <property type="match status" value="1"/>
</dbReference>
<evidence type="ECO:0000256" key="1">
    <source>
        <dbReference type="ARBA" id="ARBA00004761"/>
    </source>
</evidence>
<accession>A0ABQ3MBN6</accession>
<dbReference type="PANTHER" id="PTHR30246:SF1">
    <property type="entry name" value="2-DEHYDRO-3-DEOXY-6-PHOSPHOGALACTONATE ALDOLASE-RELATED"/>
    <property type="match status" value="1"/>
</dbReference>
<sequence>MPADFFERHLVVTPAMVILRGHDMATTLLLCRAAYAQGVALIEVPWHGEESRKSLIAAVDWARPLAGVTVGAGTVVSREVLDEVAEIGARFTVAPGFHPEVAAASVERGLPHLPGVATGTEVGTALAAGFRWQKAFPASVLTPAWITALRAPFPGVRFVATGGIDAGNARSFLDAGARAVSFGSSFTPEALSALRN</sequence>
<evidence type="ECO:0000313" key="7">
    <source>
        <dbReference type="Proteomes" id="UP000605568"/>
    </source>
</evidence>
<proteinExistence type="inferred from homology"/>
<comment type="pathway">
    <text evidence="1">Carbohydrate acid metabolism.</text>
</comment>
<comment type="similarity">
    <text evidence="2">Belongs to the KHG/KDPG aldolase family.</text>
</comment>
<evidence type="ECO:0000256" key="2">
    <source>
        <dbReference type="ARBA" id="ARBA00006906"/>
    </source>
</evidence>
<protein>
    <submittedName>
        <fullName evidence="6">Aldolase</fullName>
    </submittedName>
</protein>
<gene>
    <name evidence="6" type="ORF">GCM10017774_29090</name>
</gene>
<dbReference type="InterPro" id="IPR013785">
    <property type="entry name" value="Aldolase_TIM"/>
</dbReference>
<dbReference type="Proteomes" id="UP000605568">
    <property type="component" value="Unassembled WGS sequence"/>
</dbReference>
<keyword evidence="5" id="KW-0119">Carbohydrate metabolism</keyword>
<dbReference type="Gene3D" id="3.20.20.70">
    <property type="entry name" value="Aldolase class I"/>
    <property type="match status" value="1"/>
</dbReference>